<feature type="chain" id="PRO_5002726555" description="LysM domain-containing protein" evidence="4">
    <location>
        <begin position="22"/>
        <end position="211"/>
    </location>
</feature>
<keyword evidence="4" id="KW-0732">Signal</keyword>
<dbReference type="SUPFAM" id="SSF54106">
    <property type="entry name" value="LysM domain"/>
    <property type="match status" value="1"/>
</dbReference>
<dbReference type="EMBL" id="AACS02000012">
    <property type="protein sequence ID" value="EAU87171.1"/>
    <property type="molecule type" value="Genomic_DNA"/>
</dbReference>
<name>A8NLM0_COPC7</name>
<dbReference type="OrthoDB" id="5985073at2759"/>
<dbReference type="PANTHER" id="PTHR34997:SF1">
    <property type="entry name" value="PEPTIDOGLYCAN-BINDING LYSIN DOMAIN"/>
    <property type="match status" value="1"/>
</dbReference>
<dbReference type="Gene3D" id="3.10.350.10">
    <property type="entry name" value="LysM domain"/>
    <property type="match status" value="2"/>
</dbReference>
<evidence type="ECO:0000313" key="7">
    <source>
        <dbReference type="Proteomes" id="UP000001861"/>
    </source>
</evidence>
<sequence length="211" mass="22696">MFAKSAVAFASLALFVQAASAAQCTRTYTIKEGDYCDSISAAQGVSTYQLAVLNAGKINPRCDNLVPGDELCLGTDEVDCRETTVVIAGNTCSAIWDENTLDSEIFYLNNPQVSRDCRNIYIDEVLCIAKTVQVPPAPTVPIHTGPPPAEATPPVPLDPAPTPAPEGENLTPEPINEAPPAPEEEECEDEYEEIEVIYGSDDESIPYCDEL</sequence>
<reference evidence="6 7" key="1">
    <citation type="journal article" date="2010" name="Proc. Natl. Acad. Sci. U.S.A.">
        <title>Insights into evolution of multicellular fungi from the assembled chromosomes of the mushroom Coprinopsis cinerea (Coprinus cinereus).</title>
        <authorList>
            <person name="Stajich J.E."/>
            <person name="Wilke S.K."/>
            <person name="Ahren D."/>
            <person name="Au C.H."/>
            <person name="Birren B.W."/>
            <person name="Borodovsky M."/>
            <person name="Burns C."/>
            <person name="Canback B."/>
            <person name="Casselton L.A."/>
            <person name="Cheng C.K."/>
            <person name="Deng J."/>
            <person name="Dietrich F.S."/>
            <person name="Fargo D.C."/>
            <person name="Farman M.L."/>
            <person name="Gathman A.C."/>
            <person name="Goldberg J."/>
            <person name="Guigo R."/>
            <person name="Hoegger P.J."/>
            <person name="Hooker J.B."/>
            <person name="Huggins A."/>
            <person name="James T.Y."/>
            <person name="Kamada T."/>
            <person name="Kilaru S."/>
            <person name="Kodira C."/>
            <person name="Kues U."/>
            <person name="Kupfer D."/>
            <person name="Kwan H.S."/>
            <person name="Lomsadze A."/>
            <person name="Li W."/>
            <person name="Lilly W.W."/>
            <person name="Ma L.J."/>
            <person name="Mackey A.J."/>
            <person name="Manning G."/>
            <person name="Martin F."/>
            <person name="Muraguchi H."/>
            <person name="Natvig D.O."/>
            <person name="Palmerini H."/>
            <person name="Ramesh M.A."/>
            <person name="Rehmeyer C.J."/>
            <person name="Roe B.A."/>
            <person name="Shenoy N."/>
            <person name="Stanke M."/>
            <person name="Ter-Hovhannisyan V."/>
            <person name="Tunlid A."/>
            <person name="Velagapudi R."/>
            <person name="Vision T.J."/>
            <person name="Zeng Q."/>
            <person name="Zolan M.E."/>
            <person name="Pukkila P.J."/>
        </authorList>
    </citation>
    <scope>NUCLEOTIDE SEQUENCE [LARGE SCALE GENOMIC DNA]</scope>
    <source>
        <strain evidence="7">Okayama-7 / 130 / ATCC MYA-4618 / FGSC 9003</strain>
    </source>
</reference>
<evidence type="ECO:0000256" key="2">
    <source>
        <dbReference type="ARBA" id="ARBA00023026"/>
    </source>
</evidence>
<dbReference type="STRING" id="240176.A8NLM0"/>
<gene>
    <name evidence="6" type="ORF">CC1G_05860</name>
</gene>
<dbReference type="AlphaFoldDB" id="A8NLM0"/>
<dbReference type="GeneID" id="6011240"/>
<dbReference type="VEuPathDB" id="FungiDB:CC1G_05860"/>
<proteinExistence type="predicted"/>
<dbReference type="Pfam" id="PF01476">
    <property type="entry name" value="LysM"/>
    <property type="match status" value="2"/>
</dbReference>
<dbReference type="OMA" id="ADCSRTY"/>
<keyword evidence="7" id="KW-1185">Reference proteome</keyword>
<dbReference type="PROSITE" id="PS51782">
    <property type="entry name" value="LYSM"/>
    <property type="match status" value="1"/>
</dbReference>
<dbReference type="InterPro" id="IPR018392">
    <property type="entry name" value="LysM"/>
</dbReference>
<feature type="region of interest" description="Disordered" evidence="3">
    <location>
        <begin position="141"/>
        <end position="190"/>
    </location>
</feature>
<evidence type="ECO:0000259" key="5">
    <source>
        <dbReference type="PROSITE" id="PS51782"/>
    </source>
</evidence>
<evidence type="ECO:0000313" key="6">
    <source>
        <dbReference type="EMBL" id="EAU87171.1"/>
    </source>
</evidence>
<dbReference type="GO" id="GO:0008061">
    <property type="term" value="F:chitin binding"/>
    <property type="evidence" value="ECO:0007669"/>
    <property type="project" value="UniProtKB-KW"/>
</dbReference>
<keyword evidence="1" id="KW-0147">Chitin-binding</keyword>
<dbReference type="CDD" id="cd00118">
    <property type="entry name" value="LysM"/>
    <property type="match status" value="1"/>
</dbReference>
<evidence type="ECO:0000256" key="1">
    <source>
        <dbReference type="ARBA" id="ARBA00022669"/>
    </source>
</evidence>
<feature type="signal peptide" evidence="4">
    <location>
        <begin position="1"/>
        <end position="21"/>
    </location>
</feature>
<dbReference type="Proteomes" id="UP000001861">
    <property type="component" value="Unassembled WGS sequence"/>
</dbReference>
<feature type="domain" description="LysM" evidence="5">
    <location>
        <begin position="26"/>
        <end position="73"/>
    </location>
</feature>
<evidence type="ECO:0000256" key="4">
    <source>
        <dbReference type="SAM" id="SignalP"/>
    </source>
</evidence>
<dbReference type="RefSeq" id="XP_001834723.1">
    <property type="nucleotide sequence ID" value="XM_001834671.2"/>
</dbReference>
<dbReference type="KEGG" id="cci:CC1G_05860"/>
<accession>A8NLM0</accession>
<protein>
    <recommendedName>
        <fullName evidence="5">LysM domain-containing protein</fullName>
    </recommendedName>
</protein>
<comment type="caution">
    <text evidence="6">The sequence shown here is derived from an EMBL/GenBank/DDBJ whole genome shotgun (WGS) entry which is preliminary data.</text>
</comment>
<keyword evidence="2" id="KW-0843">Virulence</keyword>
<dbReference type="InParanoid" id="A8NLM0"/>
<evidence type="ECO:0000256" key="3">
    <source>
        <dbReference type="SAM" id="MobiDB-lite"/>
    </source>
</evidence>
<dbReference type="InterPro" id="IPR052210">
    <property type="entry name" value="LysM1-like"/>
</dbReference>
<dbReference type="PANTHER" id="PTHR34997">
    <property type="entry name" value="AM15"/>
    <property type="match status" value="1"/>
</dbReference>
<feature type="compositionally biased region" description="Pro residues" evidence="3">
    <location>
        <begin position="141"/>
        <end position="164"/>
    </location>
</feature>
<organism evidence="6 7">
    <name type="scientific">Coprinopsis cinerea (strain Okayama-7 / 130 / ATCC MYA-4618 / FGSC 9003)</name>
    <name type="common">Inky cap fungus</name>
    <name type="synonym">Hormographiella aspergillata</name>
    <dbReference type="NCBI Taxonomy" id="240176"/>
    <lineage>
        <taxon>Eukaryota</taxon>
        <taxon>Fungi</taxon>
        <taxon>Dikarya</taxon>
        <taxon>Basidiomycota</taxon>
        <taxon>Agaricomycotina</taxon>
        <taxon>Agaricomycetes</taxon>
        <taxon>Agaricomycetidae</taxon>
        <taxon>Agaricales</taxon>
        <taxon>Agaricineae</taxon>
        <taxon>Psathyrellaceae</taxon>
        <taxon>Coprinopsis</taxon>
    </lineage>
</organism>
<dbReference type="SMART" id="SM00257">
    <property type="entry name" value="LysM"/>
    <property type="match status" value="2"/>
</dbReference>
<dbReference type="eggNOG" id="KOG2806">
    <property type="taxonomic scope" value="Eukaryota"/>
</dbReference>
<dbReference type="InterPro" id="IPR036779">
    <property type="entry name" value="LysM_dom_sf"/>
</dbReference>